<sequence length="221" mass="23129">MPRVTDAYLAARREQVLDAVRICVDRSGLQGATMEGIIQASGMSTGTVYKYIRSKDEGIEAAMGTALDGLTTALLPHLTADPLPPPAVVVEQLARTVETFAERESFSLLRMAVHGWSAALSNPGLLEKTAPPYRVFRDLLRAAATTWRTDGALPPDTEPSDVASALLSLLMGFAAQQGVLGGTSAGAQARGFAALSAGGTPDASRPHAAVPRPRTAPGRQP</sequence>
<keyword evidence="1 2" id="KW-0238">DNA-binding</keyword>
<dbReference type="AlphaFoldDB" id="A0A7K3S0Q1"/>
<dbReference type="InterPro" id="IPR036271">
    <property type="entry name" value="Tet_transcr_reg_TetR-rel_C_sf"/>
</dbReference>
<dbReference type="PANTHER" id="PTHR30055">
    <property type="entry name" value="HTH-TYPE TRANSCRIPTIONAL REGULATOR RUTR"/>
    <property type="match status" value="1"/>
</dbReference>
<dbReference type="Gene3D" id="1.10.357.10">
    <property type="entry name" value="Tetracycline Repressor, domain 2"/>
    <property type="match status" value="1"/>
</dbReference>
<evidence type="ECO:0000256" key="3">
    <source>
        <dbReference type="SAM" id="MobiDB-lite"/>
    </source>
</evidence>
<evidence type="ECO:0000256" key="2">
    <source>
        <dbReference type="PROSITE-ProRule" id="PRU00335"/>
    </source>
</evidence>
<evidence type="ECO:0000256" key="1">
    <source>
        <dbReference type="ARBA" id="ARBA00023125"/>
    </source>
</evidence>
<accession>A0A7K3S0Q1</accession>
<comment type="caution">
    <text evidence="5">The sequence shown here is derived from an EMBL/GenBank/DDBJ whole genome shotgun (WGS) entry which is preliminary data.</text>
</comment>
<dbReference type="InterPro" id="IPR001647">
    <property type="entry name" value="HTH_TetR"/>
</dbReference>
<gene>
    <name evidence="5" type="ORF">G3I50_22985</name>
</gene>
<dbReference type="EMBL" id="JAAGMP010001017">
    <property type="protein sequence ID" value="NEC21085.1"/>
    <property type="molecule type" value="Genomic_DNA"/>
</dbReference>
<dbReference type="GO" id="GO:0000976">
    <property type="term" value="F:transcription cis-regulatory region binding"/>
    <property type="evidence" value="ECO:0007669"/>
    <property type="project" value="TreeGrafter"/>
</dbReference>
<feature type="domain" description="HTH tetR-type" evidence="4">
    <location>
        <begin position="10"/>
        <end position="70"/>
    </location>
</feature>
<evidence type="ECO:0000259" key="4">
    <source>
        <dbReference type="PROSITE" id="PS50977"/>
    </source>
</evidence>
<dbReference type="InterPro" id="IPR009057">
    <property type="entry name" value="Homeodomain-like_sf"/>
</dbReference>
<dbReference type="Proteomes" id="UP000469670">
    <property type="component" value="Unassembled WGS sequence"/>
</dbReference>
<organism evidence="5 6">
    <name type="scientific">Streptomyces parvus</name>
    <dbReference type="NCBI Taxonomy" id="66428"/>
    <lineage>
        <taxon>Bacteria</taxon>
        <taxon>Bacillati</taxon>
        <taxon>Actinomycetota</taxon>
        <taxon>Actinomycetes</taxon>
        <taxon>Kitasatosporales</taxon>
        <taxon>Streptomycetaceae</taxon>
        <taxon>Streptomyces</taxon>
    </lineage>
</organism>
<dbReference type="SUPFAM" id="SSF46689">
    <property type="entry name" value="Homeodomain-like"/>
    <property type="match status" value="1"/>
</dbReference>
<feature type="region of interest" description="Disordered" evidence="3">
    <location>
        <begin position="195"/>
        <end position="221"/>
    </location>
</feature>
<dbReference type="InterPro" id="IPR050109">
    <property type="entry name" value="HTH-type_TetR-like_transc_reg"/>
</dbReference>
<dbReference type="RefSeq" id="WP_164205018.1">
    <property type="nucleotide sequence ID" value="NZ_JAAGMP010001017.1"/>
</dbReference>
<feature type="DNA-binding region" description="H-T-H motif" evidence="2">
    <location>
        <begin position="33"/>
        <end position="52"/>
    </location>
</feature>
<evidence type="ECO:0000313" key="5">
    <source>
        <dbReference type="EMBL" id="NEC21085.1"/>
    </source>
</evidence>
<dbReference type="PROSITE" id="PS50977">
    <property type="entry name" value="HTH_TETR_2"/>
    <property type="match status" value="1"/>
</dbReference>
<dbReference type="GO" id="GO:0003700">
    <property type="term" value="F:DNA-binding transcription factor activity"/>
    <property type="evidence" value="ECO:0007669"/>
    <property type="project" value="TreeGrafter"/>
</dbReference>
<evidence type="ECO:0000313" key="6">
    <source>
        <dbReference type="Proteomes" id="UP000469670"/>
    </source>
</evidence>
<dbReference type="SUPFAM" id="SSF48498">
    <property type="entry name" value="Tetracyclin repressor-like, C-terminal domain"/>
    <property type="match status" value="1"/>
</dbReference>
<dbReference type="PANTHER" id="PTHR30055:SF226">
    <property type="entry name" value="HTH-TYPE TRANSCRIPTIONAL REGULATOR PKSA"/>
    <property type="match status" value="1"/>
</dbReference>
<protein>
    <submittedName>
        <fullName evidence="5">TetR/AcrR family transcriptional regulator</fullName>
    </submittedName>
</protein>
<proteinExistence type="predicted"/>
<name>A0A7K3S0Q1_9ACTN</name>
<reference evidence="5 6" key="1">
    <citation type="submission" date="2020-01" db="EMBL/GenBank/DDBJ databases">
        <title>Insect and environment-associated Actinomycetes.</title>
        <authorList>
            <person name="Currrie C."/>
            <person name="Chevrette M."/>
            <person name="Carlson C."/>
            <person name="Stubbendieck R."/>
            <person name="Wendt-Pienkowski E."/>
        </authorList>
    </citation>
    <scope>NUCLEOTIDE SEQUENCE [LARGE SCALE GENOMIC DNA]</scope>
    <source>
        <strain evidence="5 6">SID7590</strain>
    </source>
</reference>